<gene>
    <name evidence="1" type="ORF">T4D_318</name>
</gene>
<accession>A0A0V1FVP1</accession>
<dbReference type="Proteomes" id="UP000054995">
    <property type="component" value="Unassembled WGS sequence"/>
</dbReference>
<evidence type="ECO:0000313" key="2">
    <source>
        <dbReference type="Proteomes" id="UP000054995"/>
    </source>
</evidence>
<dbReference type="AlphaFoldDB" id="A0A0V1FVP1"/>
<protein>
    <submittedName>
        <fullName evidence="1">Uncharacterized protein</fullName>
    </submittedName>
</protein>
<evidence type="ECO:0000313" key="1">
    <source>
        <dbReference type="EMBL" id="KRY90106.1"/>
    </source>
</evidence>
<comment type="caution">
    <text evidence="1">The sequence shown here is derived from an EMBL/GenBank/DDBJ whole genome shotgun (WGS) entry which is preliminary data.</text>
</comment>
<keyword evidence="2" id="KW-1185">Reference proteome</keyword>
<organism evidence="1 2">
    <name type="scientific">Trichinella pseudospiralis</name>
    <name type="common">Parasitic roundworm</name>
    <dbReference type="NCBI Taxonomy" id="6337"/>
    <lineage>
        <taxon>Eukaryota</taxon>
        <taxon>Metazoa</taxon>
        <taxon>Ecdysozoa</taxon>
        <taxon>Nematoda</taxon>
        <taxon>Enoplea</taxon>
        <taxon>Dorylaimia</taxon>
        <taxon>Trichinellida</taxon>
        <taxon>Trichinellidae</taxon>
        <taxon>Trichinella</taxon>
    </lineage>
</organism>
<dbReference type="EMBL" id="JYDT01000024">
    <property type="protein sequence ID" value="KRY90106.1"/>
    <property type="molecule type" value="Genomic_DNA"/>
</dbReference>
<sequence>MGGTVTEISAKPDMLRAGLQAARAKRPISCKLGCQVPLTELPQ</sequence>
<proteinExistence type="predicted"/>
<name>A0A0V1FVP1_TRIPS</name>
<reference evidence="1 2" key="1">
    <citation type="submission" date="2015-01" db="EMBL/GenBank/DDBJ databases">
        <title>Evolution of Trichinella species and genotypes.</title>
        <authorList>
            <person name="Korhonen P.K."/>
            <person name="Edoardo P."/>
            <person name="Giuseppe L.R."/>
            <person name="Gasser R.B."/>
        </authorList>
    </citation>
    <scope>NUCLEOTIDE SEQUENCE [LARGE SCALE GENOMIC DNA]</scope>
    <source>
        <strain evidence="1">ISS470</strain>
    </source>
</reference>